<comment type="caution">
    <text evidence="3">The sequence shown here is derived from an EMBL/GenBank/DDBJ whole genome shotgun (WGS) entry which is preliminary data.</text>
</comment>
<dbReference type="EMBL" id="MCGR01000008">
    <property type="protein sequence ID" value="ORY88889.1"/>
    <property type="molecule type" value="Genomic_DNA"/>
</dbReference>
<proteinExistence type="predicted"/>
<feature type="chain" id="PRO_5012937612" evidence="2">
    <location>
        <begin position="22"/>
        <end position="149"/>
    </location>
</feature>
<evidence type="ECO:0000313" key="3">
    <source>
        <dbReference type="EMBL" id="ORY88889.1"/>
    </source>
</evidence>
<name>A0A1Y2G1V2_9BASI</name>
<sequence length="149" mass="16653">MDREVLTFFLLLIIQFPLTVTQESQVFTRAALAQELQGCVLIHQLAVSSLASVVGSQVSVEIDLKRTSLHILFSYTRTTRRQSCTGNDDHPLRRSRVHLSLQAPTGLSHIEKNCVKIYFHTISQPSTTSGTSHSSHPRSRPGSVVHHLR</sequence>
<organism evidence="3 4">
    <name type="scientific">Leucosporidium creatinivorum</name>
    <dbReference type="NCBI Taxonomy" id="106004"/>
    <lineage>
        <taxon>Eukaryota</taxon>
        <taxon>Fungi</taxon>
        <taxon>Dikarya</taxon>
        <taxon>Basidiomycota</taxon>
        <taxon>Pucciniomycotina</taxon>
        <taxon>Microbotryomycetes</taxon>
        <taxon>Leucosporidiales</taxon>
        <taxon>Leucosporidium</taxon>
    </lineage>
</organism>
<protein>
    <submittedName>
        <fullName evidence="3">Uncharacterized protein</fullName>
    </submittedName>
</protein>
<feature type="signal peptide" evidence="2">
    <location>
        <begin position="1"/>
        <end position="21"/>
    </location>
</feature>
<evidence type="ECO:0000256" key="1">
    <source>
        <dbReference type="SAM" id="MobiDB-lite"/>
    </source>
</evidence>
<dbReference type="InParanoid" id="A0A1Y2G1V2"/>
<keyword evidence="2" id="KW-0732">Signal</keyword>
<keyword evidence="4" id="KW-1185">Reference proteome</keyword>
<dbReference type="Proteomes" id="UP000193467">
    <property type="component" value="Unassembled WGS sequence"/>
</dbReference>
<feature type="region of interest" description="Disordered" evidence="1">
    <location>
        <begin position="126"/>
        <end position="149"/>
    </location>
</feature>
<reference evidence="3 4" key="1">
    <citation type="submission" date="2016-07" db="EMBL/GenBank/DDBJ databases">
        <title>Pervasive Adenine N6-methylation of Active Genes in Fungi.</title>
        <authorList>
            <consortium name="DOE Joint Genome Institute"/>
            <person name="Mondo S.J."/>
            <person name="Dannebaum R.O."/>
            <person name="Kuo R.C."/>
            <person name="Labutti K."/>
            <person name="Haridas S."/>
            <person name="Kuo A."/>
            <person name="Salamov A."/>
            <person name="Ahrendt S.R."/>
            <person name="Lipzen A."/>
            <person name="Sullivan W."/>
            <person name="Andreopoulos W.B."/>
            <person name="Clum A."/>
            <person name="Lindquist E."/>
            <person name="Daum C."/>
            <person name="Ramamoorthy G.K."/>
            <person name="Gryganskyi A."/>
            <person name="Culley D."/>
            <person name="Magnuson J.K."/>
            <person name="James T.Y."/>
            <person name="O'Malley M.A."/>
            <person name="Stajich J.E."/>
            <person name="Spatafora J.W."/>
            <person name="Visel A."/>
            <person name="Grigoriev I.V."/>
        </authorList>
    </citation>
    <scope>NUCLEOTIDE SEQUENCE [LARGE SCALE GENOMIC DNA]</scope>
    <source>
        <strain evidence="3 4">62-1032</strain>
    </source>
</reference>
<evidence type="ECO:0000313" key="4">
    <source>
        <dbReference type="Proteomes" id="UP000193467"/>
    </source>
</evidence>
<evidence type="ECO:0000256" key="2">
    <source>
        <dbReference type="SAM" id="SignalP"/>
    </source>
</evidence>
<accession>A0A1Y2G1V2</accession>
<gene>
    <name evidence="3" type="ORF">BCR35DRAFT_347403</name>
</gene>
<dbReference type="AlphaFoldDB" id="A0A1Y2G1V2"/>